<name>A0A0K6I9E3_9BURK</name>
<dbReference type="RefSeq" id="WP_055451481.1">
    <property type="nucleotide sequence ID" value="NZ_CYHF01000010.1"/>
</dbReference>
<dbReference type="STRING" id="339866.GCA_001418255_02647"/>
<evidence type="ECO:0000313" key="2">
    <source>
        <dbReference type="Proteomes" id="UP000183649"/>
    </source>
</evidence>
<sequence length="133" mass="14151">MRAADIVRRIWGDPPLANAANAANAECYSQDSQHSQPIPQSIPSLPGLLAQHGGFPGIDWHGLTLTDAQASALWIVQRPDGLLTVLTTVAPINKPLSYAHAWPARFTTPEPDDAAPALSAAQALIARARESPF</sequence>
<keyword evidence="2" id="KW-1185">Reference proteome</keyword>
<dbReference type="AlphaFoldDB" id="A0A0K6I9E3"/>
<dbReference type="Proteomes" id="UP000183649">
    <property type="component" value="Unassembled WGS sequence"/>
</dbReference>
<reference evidence="2" key="1">
    <citation type="submission" date="2015-08" db="EMBL/GenBank/DDBJ databases">
        <authorList>
            <person name="Varghese N."/>
        </authorList>
    </citation>
    <scope>NUCLEOTIDE SEQUENCE [LARGE SCALE GENOMIC DNA]</scope>
    <source>
        <strain evidence="2">DSM 18181</strain>
    </source>
</reference>
<protein>
    <submittedName>
        <fullName evidence="1">Uncharacterized protein</fullName>
    </submittedName>
</protein>
<dbReference type="EMBL" id="CYHF01000010">
    <property type="protein sequence ID" value="CUA99760.1"/>
    <property type="molecule type" value="Genomic_DNA"/>
</dbReference>
<evidence type="ECO:0000313" key="1">
    <source>
        <dbReference type="EMBL" id="CUA99760.1"/>
    </source>
</evidence>
<accession>A0A0K6I9E3</accession>
<organism evidence="1 2">
    <name type="scientific">Thiomonas bhubaneswarensis</name>
    <dbReference type="NCBI Taxonomy" id="339866"/>
    <lineage>
        <taxon>Bacteria</taxon>
        <taxon>Pseudomonadati</taxon>
        <taxon>Pseudomonadota</taxon>
        <taxon>Betaproteobacteria</taxon>
        <taxon>Burkholderiales</taxon>
        <taxon>Thiomonas</taxon>
    </lineage>
</organism>
<proteinExistence type="predicted"/>
<gene>
    <name evidence="1" type="ORF">Ga0061069_11087</name>
</gene>